<reference evidence="1 2" key="1">
    <citation type="submission" date="2015-04" db="EMBL/GenBank/DDBJ databases">
        <title>Complete genome sequence of Schizopora paradoxa KUC8140, a cosmopolitan wood degrader in East Asia.</title>
        <authorList>
            <consortium name="DOE Joint Genome Institute"/>
            <person name="Min B."/>
            <person name="Park H."/>
            <person name="Jang Y."/>
            <person name="Kim J.-J."/>
            <person name="Kim K.H."/>
            <person name="Pangilinan J."/>
            <person name="Lipzen A."/>
            <person name="Riley R."/>
            <person name="Grigoriev I.V."/>
            <person name="Spatafora J.W."/>
            <person name="Choi I.-G."/>
        </authorList>
    </citation>
    <scope>NUCLEOTIDE SEQUENCE [LARGE SCALE GENOMIC DNA]</scope>
    <source>
        <strain evidence="1 2">KUC8140</strain>
    </source>
</reference>
<evidence type="ECO:0000313" key="1">
    <source>
        <dbReference type="EMBL" id="KLO15752.1"/>
    </source>
</evidence>
<proteinExistence type="predicted"/>
<dbReference type="EMBL" id="KQ085925">
    <property type="protein sequence ID" value="KLO15752.1"/>
    <property type="molecule type" value="Genomic_DNA"/>
</dbReference>
<keyword evidence="2" id="KW-1185">Reference proteome</keyword>
<sequence>MDTIDRHADPDIPPELLDRIFQYCEHYESHPLFEQAYLPEYKLHPLLLVCKKWHGVAERRLYSSISLGDSRTTRDRNGELREITGDHVCKLFLRTIENNARIASAVRELRICNPPFDGDESKARIRIINICKGVEKIEFIGYNRDTAFWENLKATLANTDLLSLDLTCKLHDAVLSPRDISGLLASDVMDLLPNWPRIQSVKAKVGNLFNDYYYPFKTLSTQNSCPALRTISISDDTLNGEQLLYLADIAPVLEEIDLAVRIDSAAALSKCLEIWSFSLKRLFVRTPFYRDKTIPEGQCPVIRSPVVELRELSMPSPLLNTDALSLTPKLKILRFDKGDVSEGKKLIRRIERQELPCLQELDVDLLDDITRNRNSSGEENRRTKKEIAKELRRVCVEHNIAFTESFSAFEELEGDFDRSLELTEDDWPFSDSDDSTTSDHDL</sequence>
<dbReference type="OrthoDB" id="5139510at2759"/>
<name>A0A0H2RVU6_9AGAM</name>
<protein>
    <submittedName>
        <fullName evidence="1">Uncharacterized protein</fullName>
    </submittedName>
</protein>
<dbReference type="SUPFAM" id="SSF52047">
    <property type="entry name" value="RNI-like"/>
    <property type="match status" value="1"/>
</dbReference>
<gene>
    <name evidence="1" type="ORF">SCHPADRAFT_938456</name>
</gene>
<evidence type="ECO:0000313" key="2">
    <source>
        <dbReference type="Proteomes" id="UP000053477"/>
    </source>
</evidence>
<organism evidence="1 2">
    <name type="scientific">Schizopora paradoxa</name>
    <dbReference type="NCBI Taxonomy" id="27342"/>
    <lineage>
        <taxon>Eukaryota</taxon>
        <taxon>Fungi</taxon>
        <taxon>Dikarya</taxon>
        <taxon>Basidiomycota</taxon>
        <taxon>Agaricomycotina</taxon>
        <taxon>Agaricomycetes</taxon>
        <taxon>Hymenochaetales</taxon>
        <taxon>Schizoporaceae</taxon>
        <taxon>Schizopora</taxon>
    </lineage>
</organism>
<accession>A0A0H2RVU6</accession>
<dbReference type="AlphaFoldDB" id="A0A0H2RVU6"/>
<dbReference type="Proteomes" id="UP000053477">
    <property type="component" value="Unassembled WGS sequence"/>
</dbReference>
<dbReference type="InParanoid" id="A0A0H2RVU6"/>